<dbReference type="EMBL" id="AP021889">
    <property type="protein sequence ID" value="BBP46298.1"/>
    <property type="molecule type" value="Genomic_DNA"/>
</dbReference>
<evidence type="ECO:0000313" key="4">
    <source>
        <dbReference type="Proteomes" id="UP000501726"/>
    </source>
</evidence>
<evidence type="ECO:0000256" key="2">
    <source>
        <dbReference type="ARBA" id="ARBA00022649"/>
    </source>
</evidence>
<accession>A0A6F8PWB7</accession>
<dbReference type="InterPro" id="IPR038296">
    <property type="entry name" value="ParD_sf"/>
</dbReference>
<name>A0A6F8PWB7_9GAMM</name>
<dbReference type="Gene3D" id="6.10.10.120">
    <property type="entry name" value="Antitoxin ParD1-like"/>
    <property type="match status" value="1"/>
</dbReference>
<dbReference type="InterPro" id="IPR022789">
    <property type="entry name" value="ParD"/>
</dbReference>
<dbReference type="Pfam" id="PF03693">
    <property type="entry name" value="ParD_antitoxin"/>
    <property type="match status" value="1"/>
</dbReference>
<dbReference type="KEGG" id="tse:THMIRHAS_16710"/>
<dbReference type="InterPro" id="IPR010985">
    <property type="entry name" value="Ribbon_hlx_hlx"/>
</dbReference>
<keyword evidence="4" id="KW-1185">Reference proteome</keyword>
<organism evidence="3 4">
    <name type="scientific">Thiosulfatimonas sediminis</name>
    <dbReference type="NCBI Taxonomy" id="2675054"/>
    <lineage>
        <taxon>Bacteria</taxon>
        <taxon>Pseudomonadati</taxon>
        <taxon>Pseudomonadota</taxon>
        <taxon>Gammaproteobacteria</taxon>
        <taxon>Thiotrichales</taxon>
        <taxon>Piscirickettsiaceae</taxon>
        <taxon>Thiosulfatimonas</taxon>
    </lineage>
</organism>
<evidence type="ECO:0000256" key="1">
    <source>
        <dbReference type="ARBA" id="ARBA00017940"/>
    </source>
</evidence>
<proteinExistence type="predicted"/>
<protein>
    <recommendedName>
        <fullName evidence="1">Antitoxin ParD</fullName>
    </recommendedName>
</protein>
<evidence type="ECO:0000313" key="3">
    <source>
        <dbReference type="EMBL" id="BBP46298.1"/>
    </source>
</evidence>
<dbReference type="AlphaFoldDB" id="A0A6F8PWB7"/>
<dbReference type="GO" id="GO:0006355">
    <property type="term" value="P:regulation of DNA-templated transcription"/>
    <property type="evidence" value="ECO:0007669"/>
    <property type="project" value="InterPro"/>
</dbReference>
<dbReference type="RefSeq" id="WP_173272781.1">
    <property type="nucleotide sequence ID" value="NZ_AP021889.1"/>
</dbReference>
<sequence length="79" mass="9097">MLRKTITLTDQQDSWIKSQVELGHFGNDSEFIRSLLRKEMLRKEAESELIQMIDDAEKSGLSEKAPKRIWDSVVSSMKG</sequence>
<gene>
    <name evidence="3" type="ORF">THMIRHAS_16710</name>
</gene>
<reference evidence="4" key="1">
    <citation type="submission" date="2019-11" db="EMBL/GenBank/DDBJ databases">
        <title>Isolation and characterization of two novel species in the genus Thiomicrorhabdus.</title>
        <authorList>
            <person name="Mochizuki J."/>
            <person name="Kojima H."/>
            <person name="Fukui M."/>
        </authorList>
    </citation>
    <scope>NUCLEOTIDE SEQUENCE [LARGE SCALE GENOMIC DNA]</scope>
    <source>
        <strain evidence="4">aks77</strain>
    </source>
</reference>
<dbReference type="SUPFAM" id="SSF47598">
    <property type="entry name" value="Ribbon-helix-helix"/>
    <property type="match status" value="1"/>
</dbReference>
<keyword evidence="2" id="KW-1277">Toxin-antitoxin system</keyword>
<dbReference type="Proteomes" id="UP000501726">
    <property type="component" value="Chromosome"/>
</dbReference>